<proteinExistence type="predicted"/>
<gene>
    <name evidence="1" type="ORF">SPIL2461_LOCUS2054</name>
</gene>
<evidence type="ECO:0000313" key="1">
    <source>
        <dbReference type="EMBL" id="CAE7207406.1"/>
    </source>
</evidence>
<keyword evidence="2" id="KW-1185">Reference proteome</keyword>
<accession>A0A812JIF5</accession>
<dbReference type="AlphaFoldDB" id="A0A812JIF5"/>
<feature type="non-terminal residue" evidence="1">
    <location>
        <position position="1"/>
    </location>
</feature>
<organism evidence="1 2">
    <name type="scientific">Symbiodinium pilosum</name>
    <name type="common">Dinoflagellate</name>
    <dbReference type="NCBI Taxonomy" id="2952"/>
    <lineage>
        <taxon>Eukaryota</taxon>
        <taxon>Sar</taxon>
        <taxon>Alveolata</taxon>
        <taxon>Dinophyceae</taxon>
        <taxon>Suessiales</taxon>
        <taxon>Symbiodiniaceae</taxon>
        <taxon>Symbiodinium</taxon>
    </lineage>
</organism>
<dbReference type="EMBL" id="CAJNIZ010002202">
    <property type="protein sequence ID" value="CAE7207406.1"/>
    <property type="molecule type" value="Genomic_DNA"/>
</dbReference>
<dbReference type="OrthoDB" id="442041at2759"/>
<name>A0A812JIF5_SYMPI</name>
<reference evidence="1" key="1">
    <citation type="submission" date="2021-02" db="EMBL/GenBank/DDBJ databases">
        <authorList>
            <person name="Dougan E. K."/>
            <person name="Rhodes N."/>
            <person name="Thang M."/>
            <person name="Chan C."/>
        </authorList>
    </citation>
    <scope>NUCLEOTIDE SEQUENCE</scope>
</reference>
<evidence type="ECO:0000313" key="2">
    <source>
        <dbReference type="Proteomes" id="UP000649617"/>
    </source>
</evidence>
<protein>
    <submittedName>
        <fullName evidence="1">Uncharacterized protein</fullName>
    </submittedName>
</protein>
<comment type="caution">
    <text evidence="1">The sequence shown here is derived from an EMBL/GenBank/DDBJ whole genome shotgun (WGS) entry which is preliminary data.</text>
</comment>
<sequence length="261" mass="28290">MEYEILVPAGLLRDRLGNEVQAAKAGSFTTLSGVITTSDYFGGGMPGGPPPPGDEMVEGFPDLLATWPFRGARDVPPRNGIEIFLYFATPVEWSPLGRVQIFNETDLMFTIPTSDYVPGGPVRNLQVLPEHRAVKVRLPQPGGLPMLRPGRNFSLALSPGALQDMGLGNLSDAIRLEFKCLEMSQGNAMPRAIAADIAEGQEVPGSRHIFNIWYSEDIAKAVDQKPPVSLLLPSGAVSDLPGESQEVEIRGNRLTMTFPQH</sequence>
<dbReference type="Proteomes" id="UP000649617">
    <property type="component" value="Unassembled WGS sequence"/>
</dbReference>